<name>A0A937URF2_9ACTN</name>
<feature type="transmembrane region" description="Helical" evidence="11">
    <location>
        <begin position="96"/>
        <end position="117"/>
    </location>
</feature>
<accession>A0A937URF2</accession>
<dbReference type="GO" id="GO:0016989">
    <property type="term" value="F:sigma factor antagonist activity"/>
    <property type="evidence" value="ECO:0007669"/>
    <property type="project" value="TreeGrafter"/>
</dbReference>
<dbReference type="Proteomes" id="UP000604475">
    <property type="component" value="Unassembled WGS sequence"/>
</dbReference>
<evidence type="ECO:0000256" key="9">
    <source>
        <dbReference type="ARBA" id="ARBA00029829"/>
    </source>
</evidence>
<dbReference type="PANTHER" id="PTHR37461">
    <property type="entry name" value="ANTI-SIGMA-K FACTOR RSKA"/>
    <property type="match status" value="1"/>
</dbReference>
<sequence>MTSLSPEAHSLTGAYVLDSLDPRDRAEVETHLADCPTCTREVAEFRAVAAILGEAVPETPPPALRGAVLHLVGQTRQLPPVLPERDSPGNRRQRRLTIYSIAASVAAVIALAGLGVVGAQTVDQRNQLAAERSRTAELTTVVSAAAARSAQPMTGGGSIAVIPFGDRLYVAVRDLPPLPEGRVYQLWMSTPDGVKSAGLVDGTAGQAERVLQMRADKDSVDSVKVTVEPKGGSKQPTTAVIGTAAVRG</sequence>
<keyword evidence="6" id="KW-0805">Transcription regulation</keyword>
<keyword evidence="8" id="KW-0804">Transcription</keyword>
<proteinExistence type="predicted"/>
<evidence type="ECO:0000256" key="5">
    <source>
        <dbReference type="ARBA" id="ARBA00022989"/>
    </source>
</evidence>
<organism evidence="14 15">
    <name type="scientific">Frankia nepalensis</name>
    <dbReference type="NCBI Taxonomy" id="1836974"/>
    <lineage>
        <taxon>Bacteria</taxon>
        <taxon>Bacillati</taxon>
        <taxon>Actinomycetota</taxon>
        <taxon>Actinomycetes</taxon>
        <taxon>Frankiales</taxon>
        <taxon>Frankiaceae</taxon>
        <taxon>Frankia</taxon>
    </lineage>
</organism>
<dbReference type="InterPro" id="IPR018764">
    <property type="entry name" value="RskA_C"/>
</dbReference>
<evidence type="ECO:0000313" key="15">
    <source>
        <dbReference type="Proteomes" id="UP000604475"/>
    </source>
</evidence>
<dbReference type="Pfam" id="PF13490">
    <property type="entry name" value="zf-HC2"/>
    <property type="match status" value="1"/>
</dbReference>
<dbReference type="GO" id="GO:0006417">
    <property type="term" value="P:regulation of translation"/>
    <property type="evidence" value="ECO:0007669"/>
    <property type="project" value="TreeGrafter"/>
</dbReference>
<evidence type="ECO:0000256" key="3">
    <source>
        <dbReference type="ARBA" id="ARBA00022475"/>
    </source>
</evidence>
<reference evidence="14" key="1">
    <citation type="submission" date="2020-12" db="EMBL/GenBank/DDBJ databases">
        <title>Genomic characterization of non-nitrogen-fixing Frankia strains.</title>
        <authorList>
            <person name="Carlos-Shanley C."/>
            <person name="Guerra T."/>
            <person name="Hahn D."/>
        </authorList>
    </citation>
    <scope>NUCLEOTIDE SEQUENCE</scope>
    <source>
        <strain evidence="14">CN6</strain>
    </source>
</reference>
<dbReference type="EMBL" id="JAEACQ010000351">
    <property type="protein sequence ID" value="MBL7632804.1"/>
    <property type="molecule type" value="Genomic_DNA"/>
</dbReference>
<feature type="domain" description="Anti-sigma K factor RskA C-terminal" evidence="12">
    <location>
        <begin position="103"/>
        <end position="238"/>
    </location>
</feature>
<protein>
    <recommendedName>
        <fullName evidence="10">Regulator of SigK</fullName>
    </recommendedName>
    <alternativeName>
        <fullName evidence="9">Sigma-K anti-sigma factor RskA</fullName>
    </alternativeName>
</protein>
<evidence type="ECO:0000259" key="13">
    <source>
        <dbReference type="Pfam" id="PF13490"/>
    </source>
</evidence>
<keyword evidence="4 11" id="KW-0812">Transmembrane</keyword>
<dbReference type="InterPro" id="IPR051474">
    <property type="entry name" value="Anti-sigma-K/W_factor"/>
</dbReference>
<evidence type="ECO:0000313" key="14">
    <source>
        <dbReference type="EMBL" id="MBL7632804.1"/>
    </source>
</evidence>
<evidence type="ECO:0000256" key="1">
    <source>
        <dbReference type="ARBA" id="ARBA00004167"/>
    </source>
</evidence>
<feature type="domain" description="Putative zinc-finger" evidence="13">
    <location>
        <begin position="7"/>
        <end position="38"/>
    </location>
</feature>
<evidence type="ECO:0000256" key="10">
    <source>
        <dbReference type="ARBA" id="ARBA00030803"/>
    </source>
</evidence>
<evidence type="ECO:0000256" key="8">
    <source>
        <dbReference type="ARBA" id="ARBA00023163"/>
    </source>
</evidence>
<evidence type="ECO:0000259" key="12">
    <source>
        <dbReference type="Pfam" id="PF10099"/>
    </source>
</evidence>
<evidence type="ECO:0000256" key="4">
    <source>
        <dbReference type="ARBA" id="ARBA00022692"/>
    </source>
</evidence>
<dbReference type="InterPro" id="IPR027383">
    <property type="entry name" value="Znf_put"/>
</dbReference>
<dbReference type="PANTHER" id="PTHR37461:SF1">
    <property type="entry name" value="ANTI-SIGMA-K FACTOR RSKA"/>
    <property type="match status" value="1"/>
</dbReference>
<dbReference type="GO" id="GO:0005886">
    <property type="term" value="C:plasma membrane"/>
    <property type="evidence" value="ECO:0007669"/>
    <property type="project" value="UniProtKB-SubCell"/>
</dbReference>
<dbReference type="RefSeq" id="WP_203004160.1">
    <property type="nucleotide sequence ID" value="NZ_JADWYU010000184.1"/>
</dbReference>
<evidence type="ECO:0000256" key="11">
    <source>
        <dbReference type="SAM" id="Phobius"/>
    </source>
</evidence>
<comment type="caution">
    <text evidence="14">The sequence shown here is derived from an EMBL/GenBank/DDBJ whole genome shotgun (WGS) entry which is preliminary data.</text>
</comment>
<dbReference type="AlphaFoldDB" id="A0A937URF2"/>
<keyword evidence="15" id="KW-1185">Reference proteome</keyword>
<keyword evidence="3" id="KW-1003">Cell membrane</keyword>
<comment type="subcellular location">
    <subcellularLocation>
        <location evidence="2">Cell membrane</location>
    </subcellularLocation>
    <subcellularLocation>
        <location evidence="1">Membrane</location>
        <topology evidence="1">Single-pass membrane protein</topology>
    </subcellularLocation>
</comment>
<dbReference type="Pfam" id="PF10099">
    <property type="entry name" value="RskA_C"/>
    <property type="match status" value="1"/>
</dbReference>
<gene>
    <name evidence="14" type="ORF">I7412_37750</name>
</gene>
<keyword evidence="7 11" id="KW-0472">Membrane</keyword>
<evidence type="ECO:0000256" key="6">
    <source>
        <dbReference type="ARBA" id="ARBA00023015"/>
    </source>
</evidence>
<evidence type="ECO:0000256" key="2">
    <source>
        <dbReference type="ARBA" id="ARBA00004236"/>
    </source>
</evidence>
<dbReference type="InterPro" id="IPR041916">
    <property type="entry name" value="Anti_sigma_zinc_sf"/>
</dbReference>
<keyword evidence="5 11" id="KW-1133">Transmembrane helix</keyword>
<dbReference type="Gene3D" id="1.10.10.1320">
    <property type="entry name" value="Anti-sigma factor, zinc-finger domain"/>
    <property type="match status" value="1"/>
</dbReference>
<evidence type="ECO:0000256" key="7">
    <source>
        <dbReference type="ARBA" id="ARBA00023136"/>
    </source>
</evidence>